<dbReference type="InterPro" id="IPR017170">
    <property type="entry name" value="Lhr-like"/>
</dbReference>
<dbReference type="EMBL" id="CP001140">
    <property type="protein sequence ID" value="ACL11506.1"/>
    <property type="molecule type" value="Genomic_DNA"/>
</dbReference>
<keyword evidence="5" id="KW-0067">ATP-binding</keyword>
<evidence type="ECO:0000256" key="3">
    <source>
        <dbReference type="ARBA" id="ARBA00022801"/>
    </source>
</evidence>
<dbReference type="SUPFAM" id="SSF52540">
    <property type="entry name" value="P-loop containing nucleoside triphosphate hydrolases"/>
    <property type="match status" value="1"/>
</dbReference>
<evidence type="ECO:0000259" key="10">
    <source>
        <dbReference type="PROSITE" id="PS51192"/>
    </source>
</evidence>
<dbReference type="GO" id="GO:0140097">
    <property type="term" value="F:catalytic activity, acting on DNA"/>
    <property type="evidence" value="ECO:0007669"/>
    <property type="project" value="UniProtKB-ARBA"/>
</dbReference>
<dbReference type="AlphaFoldDB" id="B8D5X5"/>
<evidence type="ECO:0000259" key="11">
    <source>
        <dbReference type="PROSITE" id="PS51194"/>
    </source>
</evidence>
<dbReference type="GeneID" id="7171831"/>
<comment type="similarity">
    <text evidence="9">Belongs to the Lhr helicase family. Lhr-Core subfamily.</text>
</comment>
<dbReference type="GO" id="GO:0016887">
    <property type="term" value="F:ATP hydrolysis activity"/>
    <property type="evidence" value="ECO:0007669"/>
    <property type="project" value="TreeGrafter"/>
</dbReference>
<dbReference type="PANTHER" id="PTHR47962:SF5">
    <property type="entry name" value="ATP-DEPENDENT HELICASE LHR-RELATED"/>
    <property type="match status" value="1"/>
</dbReference>
<dbReference type="STRING" id="490899.DKAM_1180"/>
<dbReference type="HOGENOM" id="CLU_002025_0_0_2"/>
<evidence type="ECO:0000256" key="6">
    <source>
        <dbReference type="ARBA" id="ARBA00023125"/>
    </source>
</evidence>
<dbReference type="InterPro" id="IPR001650">
    <property type="entry name" value="Helicase_C-like"/>
</dbReference>
<dbReference type="Pfam" id="PF19306">
    <property type="entry name" value="WHD_Lhr"/>
    <property type="match status" value="1"/>
</dbReference>
<dbReference type="CDD" id="cd17922">
    <property type="entry name" value="DEXHc_LHR-like"/>
    <property type="match status" value="1"/>
</dbReference>
<dbReference type="GO" id="GO:0005524">
    <property type="term" value="F:ATP binding"/>
    <property type="evidence" value="ECO:0007669"/>
    <property type="project" value="UniProtKB-KW"/>
</dbReference>
<dbReference type="InterPro" id="IPR045628">
    <property type="entry name" value="Lhr_WH_dom"/>
</dbReference>
<keyword evidence="6" id="KW-0238">DNA-binding</keyword>
<keyword evidence="1" id="KW-0547">Nucleotide-binding</keyword>
<accession>B8D5X5</accession>
<evidence type="ECO:0000256" key="7">
    <source>
        <dbReference type="ARBA" id="ARBA00023204"/>
    </source>
</evidence>
<dbReference type="InterPro" id="IPR052511">
    <property type="entry name" value="ATP-dep_Helicase"/>
</dbReference>
<sequence length="932" mass="105429">MSGIVECIRKLGYKSFTELQKKAFDKVAGEGRSVLILAPTGSGKTEAAVIPVFYRVRIERLKPIAAIYITPLRALNRDIERRIKKIASCFGLSVAVRHGDTPERARRELADNPPHVLITTPESFAYIIVNEKLRHYIANTRYLIIDEFHEMVRSKRGLLFLTMLYLLGEYHGFKPLRIALSATLSNPSEYLKLLTPTGEDVEVIGDEYVKKMDVKVVIPGKPSSLSLLGDDSVDPRLSYILDAGRRYNGVLVFTNTRSLAEMLGSLLRKLIEKHGLDLKVGVHHGSLSRSHREEVEAGFKQGELNILVATSSMELGIDIGHIDFVIQYLSPRQSSRLIQRIGRSGHRLKGISRGVVLSTSNLLHLLESLILVDEALRSKVEREEVVFKPLDVLAYAIALLVLLNPSGVNRDELYDRLVRYALYRDLSPEEYNGLIEYMVYAHVLRDDGGLLKPTRKTRLYVYRTSMIPSTRDIHVVEVSTGKTIGSLNEEYVILRLRPDDVIILAGEAWRVIGFDDEKGHLYVEKTKGDYAESLIPHWEGENIPVDTRVALRIGEVIDYVKKNKSLPEELKKLLETNVEISWGLAEELSGYSRIYVDYVEKMNLLIININAGSKVNSLIRDVITYLLRQRFPIMDFTSYSSPYAILVRVKGYIYPAELINAVKTIIINLGKYIDNNAFLRSVVKDSQALYWRIYQVAQRFGAITPGETRVTKSMLNALADTIIGEEAFKEVLIKDYDLESARSIASLITGGGISVETRVYDDLARHHLEILGYIELPIRKDVVNIDISQYLERLLERELTLLCIKCGYIKQGKVRELLELGKYSCPRCGLATLTIIKGDVEEEKGIVEKLRRGVELKGGERRLLDDLAKRAVILYKFGKQALLVFAGRGVGTSEAVRILNNASRGSDLVREIYEREKTFLRVKKYIDSKDDE</sequence>
<dbReference type="PROSITE" id="PS51192">
    <property type="entry name" value="HELICASE_ATP_BIND_1"/>
    <property type="match status" value="1"/>
</dbReference>
<dbReference type="Gene3D" id="3.40.50.300">
    <property type="entry name" value="P-loop containing nucleotide triphosphate hydrolases"/>
    <property type="match status" value="2"/>
</dbReference>
<dbReference type="RefSeq" id="WP_012608847.1">
    <property type="nucleotide sequence ID" value="NC_011766.1"/>
</dbReference>
<dbReference type="GO" id="GO:0004386">
    <property type="term" value="F:helicase activity"/>
    <property type="evidence" value="ECO:0007669"/>
    <property type="project" value="UniProtKB-KW"/>
</dbReference>
<keyword evidence="7" id="KW-0234">DNA repair</keyword>
<evidence type="ECO:0000313" key="13">
    <source>
        <dbReference type="Proteomes" id="UP000006903"/>
    </source>
</evidence>
<dbReference type="Pfam" id="PF08494">
    <property type="entry name" value="DEAD_assoc"/>
    <property type="match status" value="1"/>
</dbReference>
<evidence type="ECO:0000256" key="5">
    <source>
        <dbReference type="ARBA" id="ARBA00022840"/>
    </source>
</evidence>
<dbReference type="PIRSF" id="PIRSF037307">
    <property type="entry name" value="Lhr-like_helic_prd"/>
    <property type="match status" value="1"/>
</dbReference>
<dbReference type="PROSITE" id="PS51194">
    <property type="entry name" value="HELICASE_CTER"/>
    <property type="match status" value="1"/>
</dbReference>
<protein>
    <submittedName>
        <fullName evidence="12">DEAD/DEAH box helicase domain protein</fullName>
    </submittedName>
</protein>
<dbReference type="CDD" id="cd18796">
    <property type="entry name" value="SF2_C_LHR"/>
    <property type="match status" value="1"/>
</dbReference>
<organism evidence="12 13">
    <name type="scientific">Desulfurococcus amylolyticus (strain DSM 18924 / JCM 16383 / VKM B-2413 / 1221n)</name>
    <name type="common">Desulfurococcus kamchatkensis</name>
    <dbReference type="NCBI Taxonomy" id="490899"/>
    <lineage>
        <taxon>Archaea</taxon>
        <taxon>Thermoproteota</taxon>
        <taxon>Thermoprotei</taxon>
        <taxon>Desulfurococcales</taxon>
        <taxon>Desulfurococcaceae</taxon>
        <taxon>Desulfurococcus</taxon>
    </lineage>
</organism>
<dbReference type="SMART" id="SM00487">
    <property type="entry name" value="DEXDc"/>
    <property type="match status" value="1"/>
</dbReference>
<evidence type="ECO:0000256" key="2">
    <source>
        <dbReference type="ARBA" id="ARBA00022763"/>
    </source>
</evidence>
<keyword evidence="8" id="KW-0413">Isomerase</keyword>
<dbReference type="Proteomes" id="UP000006903">
    <property type="component" value="Chromosome"/>
</dbReference>
<dbReference type="InterPro" id="IPR013701">
    <property type="entry name" value="Lhr-like_DEAD/DEAH_assoc"/>
</dbReference>
<gene>
    <name evidence="12" type="ordered locus">DKAM_1180</name>
</gene>
<dbReference type="InterPro" id="IPR011545">
    <property type="entry name" value="DEAD/DEAH_box_helicase_dom"/>
</dbReference>
<dbReference type="InterPro" id="IPR014001">
    <property type="entry name" value="Helicase_ATP-bd"/>
</dbReference>
<keyword evidence="4 12" id="KW-0347">Helicase</keyword>
<evidence type="ECO:0000256" key="8">
    <source>
        <dbReference type="ARBA" id="ARBA00023235"/>
    </source>
</evidence>
<dbReference type="InterPro" id="IPR027417">
    <property type="entry name" value="P-loop_NTPase"/>
</dbReference>
<evidence type="ECO:0000256" key="1">
    <source>
        <dbReference type="ARBA" id="ARBA00022741"/>
    </source>
</evidence>
<evidence type="ECO:0000256" key="9">
    <source>
        <dbReference type="ARBA" id="ARBA00093467"/>
    </source>
</evidence>
<name>B8D5X5_DESA1</name>
<dbReference type="GO" id="GO:0006281">
    <property type="term" value="P:DNA repair"/>
    <property type="evidence" value="ECO:0007669"/>
    <property type="project" value="UniProtKB-KW"/>
</dbReference>
<reference evidence="12 13" key="1">
    <citation type="journal article" date="2009" name="J. Bacteriol.">
        <title>Complete genome sequence of the anaerobic, protein-degrading hyperthermophilic crenarchaeon Desulfurococcus kamchatkensis.</title>
        <authorList>
            <person name="Ravin N.V."/>
            <person name="Mardanov A.V."/>
            <person name="Beletsky A.V."/>
            <person name="Kublanov I.V."/>
            <person name="Kolganova T.V."/>
            <person name="Lebedinsky A.V."/>
            <person name="Chernyh N.A."/>
            <person name="Bonch-Osmolovskaya E.A."/>
            <person name="Skryabin K.G."/>
        </authorList>
    </citation>
    <scope>NUCLEOTIDE SEQUENCE [LARGE SCALE GENOMIC DNA]</scope>
    <source>
        <strain evidence="13">DSM 18924 / JCM 16383 / VKM B-2413 / 1221n</strain>
    </source>
</reference>
<dbReference type="eggNOG" id="arCOG00557">
    <property type="taxonomic scope" value="Archaea"/>
</dbReference>
<evidence type="ECO:0000256" key="4">
    <source>
        <dbReference type="ARBA" id="ARBA00022806"/>
    </source>
</evidence>
<dbReference type="KEGG" id="dka:DKAM_1180"/>
<dbReference type="PANTHER" id="PTHR47962">
    <property type="entry name" value="ATP-DEPENDENT HELICASE LHR-RELATED-RELATED"/>
    <property type="match status" value="1"/>
</dbReference>
<keyword evidence="2" id="KW-0227">DNA damage</keyword>
<feature type="domain" description="Helicase C-terminal" evidence="11">
    <location>
        <begin position="239"/>
        <end position="393"/>
    </location>
</feature>
<keyword evidence="3" id="KW-0378">Hydrolase</keyword>
<evidence type="ECO:0000313" key="12">
    <source>
        <dbReference type="EMBL" id="ACL11506.1"/>
    </source>
</evidence>
<dbReference type="Pfam" id="PF00270">
    <property type="entry name" value="DEAD"/>
    <property type="match status" value="1"/>
</dbReference>
<feature type="domain" description="Helicase ATP-binding" evidence="10">
    <location>
        <begin position="25"/>
        <end position="202"/>
    </location>
</feature>
<dbReference type="Pfam" id="PF00271">
    <property type="entry name" value="Helicase_C"/>
    <property type="match status" value="1"/>
</dbReference>
<dbReference type="GO" id="GO:0003677">
    <property type="term" value="F:DNA binding"/>
    <property type="evidence" value="ECO:0007669"/>
    <property type="project" value="UniProtKB-KW"/>
</dbReference>
<dbReference type="SMART" id="SM00490">
    <property type="entry name" value="HELICc"/>
    <property type="match status" value="1"/>
</dbReference>
<proteinExistence type="inferred from homology"/>